<feature type="transmembrane region" description="Helical" evidence="2">
    <location>
        <begin position="126"/>
        <end position="147"/>
    </location>
</feature>
<feature type="region of interest" description="Disordered" evidence="1">
    <location>
        <begin position="470"/>
        <end position="492"/>
    </location>
</feature>
<keyword evidence="2" id="KW-0812">Transmembrane</keyword>
<sequence>MANQTPPYPPPPGPYPPPQGDWRYQRRVIREQARLQRDYYRAQQAAYRAQLRATRRTSLVGPLLIIATGIVFFLIQTGRMSARFFWDWYGHWWPLLLIGVGVIMLLEWGWDQYFHSGEPQYRRRYLGGGVFTLLLLIGILGVTFSGFRGGAFSRTFHLNPDNMDEFLGDKHESDQTLSQALPTGTGLTVNNPRGDVVIAGTSDDQQIHIQIHKQVYTRSDSEADTRAEQLSPKLDTDSSTSTLRLTVPSIEGARADLSITLPASAPITVTANRGDIHVASIKAPVTVTANHGDVSLTAISGPINTRINNGDSSFSVHSATGPVTVEGRARDLTFSDISGPAAMNGEFFGTTHLEHITGNVRFHTSRTDMRFARLDGETEISSSDISTDRAAGPFTLATGNKNVTLERISGDASITNRNGSVDLTSAPPLGNITIENRNGSVDLTLPEKASFSIQAETTNGDLQNDFALPEQGKDDSNHKSYNGTVGKGGPLVRISTSQGDISLKKASIAPMPPMPPTPPAPISIRDNDGSSVIIGKSGINIKSSDGSSIITDKNGLHINVNTDGSSVYVNKGTRLTTATDGSRIYQGADGTRYVAGADGSKTYRGKDGTRITIGADGSRSGTSPGGHPLSSSEIDSRLRDAERDADKAAADRDATVRNK</sequence>
<dbReference type="Proteomes" id="UP000292958">
    <property type="component" value="Unassembled WGS sequence"/>
</dbReference>
<protein>
    <submittedName>
        <fullName evidence="5">Putative adhesin</fullName>
    </submittedName>
</protein>
<reference evidence="5 6" key="1">
    <citation type="submission" date="2019-02" db="EMBL/GenBank/DDBJ databases">
        <title>Genomic Encyclopedia of Archaeal and Bacterial Type Strains, Phase II (KMG-II): from individual species to whole genera.</title>
        <authorList>
            <person name="Goeker M."/>
        </authorList>
    </citation>
    <scope>NUCLEOTIDE SEQUENCE [LARGE SCALE GENOMIC DNA]</scope>
    <source>
        <strain evidence="5 6">DSM 18101</strain>
    </source>
</reference>
<dbReference type="Gene3D" id="2.60.450.20">
    <property type="match status" value="1"/>
</dbReference>
<evidence type="ECO:0000256" key="2">
    <source>
        <dbReference type="SAM" id="Phobius"/>
    </source>
</evidence>
<keyword evidence="6" id="KW-1185">Reference proteome</keyword>
<evidence type="ECO:0000259" key="3">
    <source>
        <dbReference type="Pfam" id="PF13349"/>
    </source>
</evidence>
<dbReference type="Pfam" id="PF13349">
    <property type="entry name" value="DUF4097"/>
    <property type="match status" value="1"/>
</dbReference>
<evidence type="ECO:0000256" key="1">
    <source>
        <dbReference type="SAM" id="MobiDB-lite"/>
    </source>
</evidence>
<gene>
    <name evidence="5" type="ORF">BDD14_4081</name>
</gene>
<feature type="compositionally biased region" description="Pro residues" evidence="1">
    <location>
        <begin position="1"/>
        <end position="19"/>
    </location>
</feature>
<dbReference type="InterPro" id="IPR025164">
    <property type="entry name" value="Toastrack_DUF4097"/>
</dbReference>
<dbReference type="PANTHER" id="PTHR34094">
    <property type="match status" value="1"/>
</dbReference>
<dbReference type="InterPro" id="IPR047002">
    <property type="entry name" value="Tcp10_C_sf"/>
</dbReference>
<accession>A0A4Q7YYZ0</accession>
<feature type="region of interest" description="Disordered" evidence="1">
    <location>
        <begin position="605"/>
        <end position="659"/>
    </location>
</feature>
<organism evidence="5 6">
    <name type="scientific">Edaphobacter modestus</name>
    <dbReference type="NCBI Taxonomy" id="388466"/>
    <lineage>
        <taxon>Bacteria</taxon>
        <taxon>Pseudomonadati</taxon>
        <taxon>Acidobacteriota</taxon>
        <taxon>Terriglobia</taxon>
        <taxon>Terriglobales</taxon>
        <taxon>Acidobacteriaceae</taxon>
        <taxon>Edaphobacter</taxon>
    </lineage>
</organism>
<feature type="domain" description="LiaF transmembrane" evidence="4">
    <location>
        <begin position="61"/>
        <end position="137"/>
    </location>
</feature>
<feature type="domain" description="DUF4097" evidence="3">
    <location>
        <begin position="187"/>
        <end position="503"/>
    </location>
</feature>
<dbReference type="AlphaFoldDB" id="A0A4Q7YYZ0"/>
<dbReference type="InterPro" id="IPR054331">
    <property type="entry name" value="LiaF_TM"/>
</dbReference>
<dbReference type="EMBL" id="SHKW01000001">
    <property type="protein sequence ID" value="RZU42491.1"/>
    <property type="molecule type" value="Genomic_DNA"/>
</dbReference>
<keyword evidence="2" id="KW-1133">Transmembrane helix</keyword>
<feature type="region of interest" description="Disordered" evidence="1">
    <location>
        <begin position="1"/>
        <end position="20"/>
    </location>
</feature>
<feature type="transmembrane region" description="Helical" evidence="2">
    <location>
        <begin position="57"/>
        <end position="76"/>
    </location>
</feature>
<dbReference type="RefSeq" id="WP_130420335.1">
    <property type="nucleotide sequence ID" value="NZ_SHKW01000001.1"/>
</dbReference>
<feature type="compositionally biased region" description="Basic and acidic residues" evidence="1">
    <location>
        <begin position="634"/>
        <end position="659"/>
    </location>
</feature>
<dbReference type="OrthoDB" id="127291at2"/>
<keyword evidence="2" id="KW-0472">Membrane</keyword>
<proteinExistence type="predicted"/>
<feature type="compositionally biased region" description="Low complexity" evidence="1">
    <location>
        <begin position="230"/>
        <end position="240"/>
    </location>
</feature>
<comment type="caution">
    <text evidence="5">The sequence shown here is derived from an EMBL/GenBank/DDBJ whole genome shotgun (WGS) entry which is preliminary data.</text>
</comment>
<name>A0A4Q7YYZ0_9BACT</name>
<evidence type="ECO:0000313" key="6">
    <source>
        <dbReference type="Proteomes" id="UP000292958"/>
    </source>
</evidence>
<dbReference type="Pfam" id="PF22570">
    <property type="entry name" value="LiaF-TM"/>
    <property type="match status" value="1"/>
</dbReference>
<evidence type="ECO:0000313" key="5">
    <source>
        <dbReference type="EMBL" id="RZU42491.1"/>
    </source>
</evidence>
<evidence type="ECO:0000259" key="4">
    <source>
        <dbReference type="Pfam" id="PF22570"/>
    </source>
</evidence>
<feature type="transmembrane region" description="Helical" evidence="2">
    <location>
        <begin position="88"/>
        <end position="106"/>
    </location>
</feature>
<dbReference type="PANTHER" id="PTHR34094:SF1">
    <property type="entry name" value="PROTEIN FAM185A"/>
    <property type="match status" value="1"/>
</dbReference>
<feature type="region of interest" description="Disordered" evidence="1">
    <location>
        <begin position="218"/>
        <end position="240"/>
    </location>
</feature>